<reference evidence="1 2" key="1">
    <citation type="submission" date="2016-02" db="EMBL/GenBank/DDBJ databases">
        <title>Band-tailed pigeon sequencing and assembly.</title>
        <authorList>
            <person name="Soares A.E."/>
            <person name="Novak B.J."/>
            <person name="Rice E.S."/>
            <person name="O'Connell B."/>
            <person name="Chang D."/>
            <person name="Weber S."/>
            <person name="Shapiro B."/>
        </authorList>
    </citation>
    <scope>NUCLEOTIDE SEQUENCE [LARGE SCALE GENOMIC DNA]</scope>
    <source>
        <strain evidence="1">BTP2013</strain>
        <tissue evidence="1">Blood</tissue>
    </source>
</reference>
<dbReference type="EMBL" id="LSYS01005418">
    <property type="protein sequence ID" value="OPJ77526.1"/>
    <property type="molecule type" value="Genomic_DNA"/>
</dbReference>
<organism evidence="1 2">
    <name type="scientific">Patagioenas fasciata monilis</name>
    <dbReference type="NCBI Taxonomy" id="372326"/>
    <lineage>
        <taxon>Eukaryota</taxon>
        <taxon>Metazoa</taxon>
        <taxon>Chordata</taxon>
        <taxon>Craniata</taxon>
        <taxon>Vertebrata</taxon>
        <taxon>Euteleostomi</taxon>
        <taxon>Archelosauria</taxon>
        <taxon>Archosauria</taxon>
        <taxon>Dinosauria</taxon>
        <taxon>Saurischia</taxon>
        <taxon>Theropoda</taxon>
        <taxon>Coelurosauria</taxon>
        <taxon>Aves</taxon>
        <taxon>Neognathae</taxon>
        <taxon>Neoaves</taxon>
        <taxon>Columbimorphae</taxon>
        <taxon>Columbiformes</taxon>
        <taxon>Columbidae</taxon>
        <taxon>Patagioenas</taxon>
    </lineage>
</organism>
<dbReference type="Proteomes" id="UP000190648">
    <property type="component" value="Unassembled WGS sequence"/>
</dbReference>
<comment type="caution">
    <text evidence="1">The sequence shown here is derived from an EMBL/GenBank/DDBJ whole genome shotgun (WGS) entry which is preliminary data.</text>
</comment>
<evidence type="ECO:0000313" key="2">
    <source>
        <dbReference type="Proteomes" id="UP000190648"/>
    </source>
</evidence>
<gene>
    <name evidence="1" type="ORF">AV530_019778</name>
</gene>
<sequence length="290" mass="32729">MGQAEYVPYGHYFQVIIFLWKTEEHLDRNAQSRGFGTSEVMWRCKVRAADITEYPEEEEEEQQEKRSFSSAVIIQVVFSFPTNGKMSCECRLEIPGYLTAIFEELLCARVEGLFTWLSPGYSPERTARPAAVQPPAVPEPDLRRYLELSCAGKAPPVFSMTWRAWLETLCRDVEFVGAMLLDVSQPWLPLALSGVFFVFQLTPRATPSLKEFVQGQKGQSHLLRVFLGHVEQQQRGKERLVVPGRGSAVTGCFPGTRCGNLEAHPPSLAEQRTLLCLKRLVFVTLGGKDR</sequence>
<name>A0A1V4JZB9_PATFA</name>
<evidence type="ECO:0000313" key="1">
    <source>
        <dbReference type="EMBL" id="OPJ77526.1"/>
    </source>
</evidence>
<proteinExistence type="predicted"/>
<dbReference type="AlphaFoldDB" id="A0A1V4JZB9"/>
<accession>A0A1V4JZB9</accession>
<keyword evidence="2" id="KW-1185">Reference proteome</keyword>
<protein>
    <submittedName>
        <fullName evidence="1">Uncharacterized protein</fullName>
    </submittedName>
</protein>